<dbReference type="EnsemblMetazoa" id="G26929.1">
    <property type="protein sequence ID" value="G26929.1:cds"/>
    <property type="gene ID" value="G26929"/>
</dbReference>
<name>A0A8W8L8X8_MAGGI</name>
<proteinExistence type="predicted"/>
<organism evidence="2 3">
    <name type="scientific">Magallana gigas</name>
    <name type="common">Pacific oyster</name>
    <name type="synonym">Crassostrea gigas</name>
    <dbReference type="NCBI Taxonomy" id="29159"/>
    <lineage>
        <taxon>Eukaryota</taxon>
        <taxon>Metazoa</taxon>
        <taxon>Spiralia</taxon>
        <taxon>Lophotrochozoa</taxon>
        <taxon>Mollusca</taxon>
        <taxon>Bivalvia</taxon>
        <taxon>Autobranchia</taxon>
        <taxon>Pteriomorphia</taxon>
        <taxon>Ostreida</taxon>
        <taxon>Ostreoidea</taxon>
        <taxon>Ostreidae</taxon>
        <taxon>Magallana</taxon>
    </lineage>
</organism>
<sequence length="393" mass="45745">MWRPISLARWVCLFVIFVAMLYLFQLIHSETSSTKQQHQLATSQRKGRRCELMEKESSQNNSQFMRQDLAPNKYVIYTCTGASRGSRCGGWSDRMKTIVSSYILSLIMKRQFRIMDTYPCNFDKSFDENLVTWKLKQSELKDLTSQNFYASSGVKIARNHFRSGDFESVHKAEVVYFRGNWDFINEFSEGPHVGEMLPWLLQTPRPDIYRSILRMLLRHTDSVKSSIEDFFTKKVQNNKLVCAHVRQGRSKTLPTDDSTDIKEKDVQVIFDFLSKYKTSNHKLFIATDSADVKNLARQKFQDFLLEVPGPITHMDISRSGDLCNGQQKAFIEHEILTRCDTLLLTRSGFGIIAAFLRENSNELYCYSRHYIAPCSRYTLSKIYPWTLSPWDDL</sequence>
<dbReference type="Gene3D" id="3.40.50.11350">
    <property type="match status" value="1"/>
</dbReference>
<dbReference type="OrthoDB" id="428346at2759"/>
<keyword evidence="1" id="KW-0812">Transmembrane</keyword>
<evidence type="ECO:0000313" key="3">
    <source>
        <dbReference type="Proteomes" id="UP000005408"/>
    </source>
</evidence>
<dbReference type="Proteomes" id="UP000005408">
    <property type="component" value="Unassembled WGS sequence"/>
</dbReference>
<accession>A0A8W8L8X8</accession>
<keyword evidence="1" id="KW-0472">Membrane</keyword>
<reference evidence="2" key="1">
    <citation type="submission" date="2022-08" db="UniProtKB">
        <authorList>
            <consortium name="EnsemblMetazoa"/>
        </authorList>
    </citation>
    <scope>IDENTIFICATION</scope>
    <source>
        <strain evidence="2">05x7-T-G4-1.051#20</strain>
    </source>
</reference>
<dbReference type="AlphaFoldDB" id="A0A8W8L8X8"/>
<keyword evidence="1" id="KW-1133">Transmembrane helix</keyword>
<evidence type="ECO:0000256" key="1">
    <source>
        <dbReference type="SAM" id="Phobius"/>
    </source>
</evidence>
<evidence type="ECO:0000313" key="2">
    <source>
        <dbReference type="EnsemblMetazoa" id="G26929.1:cds"/>
    </source>
</evidence>
<keyword evidence="3" id="KW-1185">Reference proteome</keyword>
<feature type="transmembrane region" description="Helical" evidence="1">
    <location>
        <begin position="7"/>
        <end position="27"/>
    </location>
</feature>
<protein>
    <submittedName>
        <fullName evidence="2">Uncharacterized protein</fullName>
    </submittedName>
</protein>
<dbReference type="OMA" id="NINRIAW"/>